<proteinExistence type="inferred from homology"/>
<evidence type="ECO:0000256" key="5">
    <source>
        <dbReference type="ARBA" id="ARBA00022801"/>
    </source>
</evidence>
<comment type="subcellular location">
    <subcellularLocation>
        <location evidence="1">Secreted</location>
    </subcellularLocation>
</comment>
<feature type="domain" description="Peptidase S1" evidence="12">
    <location>
        <begin position="157"/>
        <end position="409"/>
    </location>
</feature>
<dbReference type="Pfam" id="PF00089">
    <property type="entry name" value="Trypsin"/>
    <property type="match status" value="2"/>
</dbReference>
<evidence type="ECO:0000256" key="3">
    <source>
        <dbReference type="ARBA" id="ARBA00022670"/>
    </source>
</evidence>
<evidence type="ECO:0000259" key="13">
    <source>
        <dbReference type="PROSITE" id="PS51888"/>
    </source>
</evidence>
<dbReference type="PROSITE" id="PS00134">
    <property type="entry name" value="TRYPSIN_HIS"/>
    <property type="match status" value="2"/>
</dbReference>
<dbReference type="Proteomes" id="UP000192223">
    <property type="component" value="Unplaced"/>
</dbReference>
<dbReference type="SUPFAM" id="SSF50494">
    <property type="entry name" value="Trypsin-like serine proteases"/>
    <property type="match status" value="2"/>
</dbReference>
<keyword evidence="3 10" id="KW-0645">Protease</keyword>
<dbReference type="InterPro" id="IPR001314">
    <property type="entry name" value="Peptidase_S1A"/>
</dbReference>
<evidence type="ECO:0000256" key="6">
    <source>
        <dbReference type="ARBA" id="ARBA00022825"/>
    </source>
</evidence>
<evidence type="ECO:0000256" key="4">
    <source>
        <dbReference type="ARBA" id="ARBA00022729"/>
    </source>
</evidence>
<feature type="domain" description="Peptidase S1" evidence="12">
    <location>
        <begin position="576"/>
        <end position="835"/>
    </location>
</feature>
<evidence type="ECO:0000256" key="10">
    <source>
        <dbReference type="RuleBase" id="RU363034"/>
    </source>
</evidence>
<dbReference type="InterPro" id="IPR001254">
    <property type="entry name" value="Trypsin_dom"/>
</dbReference>
<feature type="domain" description="Clip" evidence="13">
    <location>
        <begin position="59"/>
        <end position="111"/>
    </location>
</feature>
<dbReference type="Gene3D" id="3.30.1640.30">
    <property type="match status" value="2"/>
</dbReference>
<gene>
    <name evidence="15" type="primary">LOC108738530</name>
</gene>
<dbReference type="PROSITE" id="PS51888">
    <property type="entry name" value="CLIP"/>
    <property type="match status" value="2"/>
</dbReference>
<evidence type="ECO:0000313" key="15">
    <source>
        <dbReference type="RefSeq" id="XP_025834002.1"/>
    </source>
</evidence>
<dbReference type="AlphaFoldDB" id="A0A7F5RDE8"/>
<dbReference type="RefSeq" id="XP_025834002.1">
    <property type="nucleotide sequence ID" value="XM_025978217.1"/>
</dbReference>
<keyword evidence="6 10" id="KW-0720">Serine protease</keyword>
<keyword evidence="4 11" id="KW-0732">Signal</keyword>
<dbReference type="GO" id="GO:0006508">
    <property type="term" value="P:proteolysis"/>
    <property type="evidence" value="ECO:0007669"/>
    <property type="project" value="UniProtKB-KW"/>
</dbReference>
<comment type="similarity">
    <text evidence="9">Belongs to the peptidase S1 family. CLIP subfamily.</text>
</comment>
<dbReference type="InterPro" id="IPR033116">
    <property type="entry name" value="TRYPSIN_SER"/>
</dbReference>
<dbReference type="PROSITE" id="PS00135">
    <property type="entry name" value="TRYPSIN_SER"/>
    <property type="match status" value="2"/>
</dbReference>
<keyword evidence="2" id="KW-0964">Secreted</keyword>
<dbReference type="InterPro" id="IPR051487">
    <property type="entry name" value="Ser/Thr_Proteases_Immune/Dev"/>
</dbReference>
<dbReference type="InterPro" id="IPR018114">
    <property type="entry name" value="TRYPSIN_HIS"/>
</dbReference>
<keyword evidence="5 10" id="KW-0378">Hydrolase</keyword>
<dbReference type="FunFam" id="2.40.10.10:FF:000054">
    <property type="entry name" value="Complement C1r subcomponent"/>
    <property type="match status" value="1"/>
</dbReference>
<dbReference type="OrthoDB" id="9028152at2759"/>
<dbReference type="CDD" id="cd00190">
    <property type="entry name" value="Tryp_SPc"/>
    <property type="match status" value="2"/>
</dbReference>
<keyword evidence="14" id="KW-1185">Reference proteome</keyword>
<feature type="signal peptide" evidence="11">
    <location>
        <begin position="1"/>
        <end position="39"/>
    </location>
</feature>
<keyword evidence="8" id="KW-0325">Glycoprotein</keyword>
<evidence type="ECO:0000256" key="1">
    <source>
        <dbReference type="ARBA" id="ARBA00004613"/>
    </source>
</evidence>
<dbReference type="InterPro" id="IPR009003">
    <property type="entry name" value="Peptidase_S1_PA"/>
</dbReference>
<dbReference type="InterPro" id="IPR038565">
    <property type="entry name" value="CLIP_sf"/>
</dbReference>
<dbReference type="FunFam" id="2.40.10.10:FF:000028">
    <property type="entry name" value="Serine protease easter"/>
    <property type="match status" value="2"/>
</dbReference>
<dbReference type="FunFam" id="2.40.10.10:FF:000084">
    <property type="entry name" value="Serine protease easter"/>
    <property type="match status" value="1"/>
</dbReference>
<evidence type="ECO:0000256" key="11">
    <source>
        <dbReference type="SAM" id="SignalP"/>
    </source>
</evidence>
<dbReference type="InterPro" id="IPR022700">
    <property type="entry name" value="CLIP"/>
</dbReference>
<dbReference type="SMART" id="SM00680">
    <property type="entry name" value="CLIP"/>
    <property type="match status" value="2"/>
</dbReference>
<dbReference type="KEGG" id="apln:108738530"/>
<name>A0A7F5RDE8_AGRPL</name>
<dbReference type="GO" id="GO:0005576">
    <property type="term" value="C:extracellular region"/>
    <property type="evidence" value="ECO:0007669"/>
    <property type="project" value="UniProtKB-SubCell"/>
</dbReference>
<accession>A0A7F5RDE8</accession>
<dbReference type="Pfam" id="PF12032">
    <property type="entry name" value="CLIP"/>
    <property type="match status" value="2"/>
</dbReference>
<dbReference type="GO" id="GO:0004252">
    <property type="term" value="F:serine-type endopeptidase activity"/>
    <property type="evidence" value="ECO:0007669"/>
    <property type="project" value="InterPro"/>
</dbReference>
<dbReference type="PROSITE" id="PS50240">
    <property type="entry name" value="TRYPSIN_DOM"/>
    <property type="match status" value="2"/>
</dbReference>
<dbReference type="Gene3D" id="2.40.10.10">
    <property type="entry name" value="Trypsin-like serine proteases"/>
    <property type="match status" value="4"/>
</dbReference>
<dbReference type="GeneID" id="108738530"/>
<evidence type="ECO:0000256" key="8">
    <source>
        <dbReference type="ARBA" id="ARBA00023180"/>
    </source>
</evidence>
<evidence type="ECO:0000313" key="14">
    <source>
        <dbReference type="Proteomes" id="UP000192223"/>
    </source>
</evidence>
<sequence length="836" mass="92381">MMGNPRTPIRREHSSRHTMLSFYQVFFFVCLTLFSVTEADLNDTTINLNETLATKFATPCKTPNGDNGFCIDISECQVLAKYRNVKSKQEFIDESDCTPGNANPQTNKVCCGRYSDFIIRGDAEAASDVIEAPVQPLDVDPFPKECGKQPMIFPNRIFGGSEAVLGEFPWLARLRHKAPNGLRSYGCVGFLIAAKYVLTAAHCVSSSMLAPLGPINQVQLGEHNTHESIDCEKHGEKLVCADPPQLIRTGKPIVHPEYLNTSRSQHHDIAIIPLKWLANFTQYVQPICMANQTTSEKEMWLAGWGKTEDSDRNPIKLKVSVKRASQEYCRAKYKAADVDIISAQICAGGEEGKDSCSGDSGGPLMVQTGSSPWYAEGIVSFGLGCGLEYWPGVYTSIPQYYSWIETTIKRHWKHNLEKDKKRDSKSTNKRRRSTRFRTGFVQSLLSGHQRSDVQKVHTVVLKKLKMLSCFVLILTLTFSPFSGALQSGDSCTTPNGESATCTSIYNCPILINALKTRDREKTTFVQQSGCGYEDQPLVCCGSSDQFEPVDSGSSITLRSPLIPQEPKCGNQVADKIVGGQQTSLGEYPWLALLFYKRRDGKPDSHHCGGALINNKYVLTAAHCVTGSRIRQLGRLVSIRLGEWNTKTGVDCVGDERFPECNDPPQNIPVERIISHPDYNPESGTHRFNDIALIRLSRPAQFTNYVQPICLPTNPSDKIANDDEFWVAGWGATNQSSRSNIKLKVQVPVVDNNHCKTVYSRSNVVIRNSQLCAGGEKGKDSCGGDSGGPLMAPKRGSANWYVGGIVSFGNICGTEGWPGVYTRVSEYLDWIQDNVSS</sequence>
<dbReference type="PRINTS" id="PR00722">
    <property type="entry name" value="CHYMOTRYPSIN"/>
</dbReference>
<organism evidence="14 15">
    <name type="scientific">Agrilus planipennis</name>
    <name type="common">Emerald ash borer</name>
    <name type="synonym">Agrilus marcopoli</name>
    <dbReference type="NCBI Taxonomy" id="224129"/>
    <lineage>
        <taxon>Eukaryota</taxon>
        <taxon>Metazoa</taxon>
        <taxon>Ecdysozoa</taxon>
        <taxon>Arthropoda</taxon>
        <taxon>Hexapoda</taxon>
        <taxon>Insecta</taxon>
        <taxon>Pterygota</taxon>
        <taxon>Neoptera</taxon>
        <taxon>Endopterygota</taxon>
        <taxon>Coleoptera</taxon>
        <taxon>Polyphaga</taxon>
        <taxon>Elateriformia</taxon>
        <taxon>Buprestoidea</taxon>
        <taxon>Buprestidae</taxon>
        <taxon>Agrilinae</taxon>
        <taxon>Agrilus</taxon>
    </lineage>
</organism>
<evidence type="ECO:0000256" key="2">
    <source>
        <dbReference type="ARBA" id="ARBA00022525"/>
    </source>
</evidence>
<dbReference type="InterPro" id="IPR043504">
    <property type="entry name" value="Peptidase_S1_PA_chymotrypsin"/>
</dbReference>
<dbReference type="SMART" id="SM00020">
    <property type="entry name" value="Tryp_SPc"/>
    <property type="match status" value="2"/>
</dbReference>
<evidence type="ECO:0000259" key="12">
    <source>
        <dbReference type="PROSITE" id="PS50240"/>
    </source>
</evidence>
<feature type="chain" id="PRO_5028813951" evidence="11">
    <location>
        <begin position="40"/>
        <end position="836"/>
    </location>
</feature>
<reference evidence="15" key="1">
    <citation type="submission" date="2025-08" db="UniProtKB">
        <authorList>
            <consortium name="RefSeq"/>
        </authorList>
    </citation>
    <scope>IDENTIFICATION</scope>
    <source>
        <tissue evidence="15">Entire body</tissue>
    </source>
</reference>
<dbReference type="PANTHER" id="PTHR24256">
    <property type="entry name" value="TRYPTASE-RELATED"/>
    <property type="match status" value="1"/>
</dbReference>
<dbReference type="InParanoid" id="A0A7F5RDE8"/>
<evidence type="ECO:0000256" key="7">
    <source>
        <dbReference type="ARBA" id="ARBA00023157"/>
    </source>
</evidence>
<evidence type="ECO:0000256" key="9">
    <source>
        <dbReference type="ARBA" id="ARBA00024195"/>
    </source>
</evidence>
<feature type="domain" description="Clip" evidence="13">
    <location>
        <begin position="490"/>
        <end position="540"/>
    </location>
</feature>
<protein>
    <submittedName>
        <fullName evidence="15">Uncharacterized protein LOC108738530</fullName>
    </submittedName>
</protein>
<keyword evidence="7" id="KW-1015">Disulfide bond</keyword>